<reference evidence="2" key="1">
    <citation type="journal article" date="2019" name="Int. J. Syst. Evol. Microbiol.">
        <title>The Global Catalogue of Microorganisms (GCM) 10K type strain sequencing project: providing services to taxonomists for standard genome sequencing and annotation.</title>
        <authorList>
            <consortium name="The Broad Institute Genomics Platform"/>
            <consortium name="The Broad Institute Genome Sequencing Center for Infectious Disease"/>
            <person name="Wu L."/>
            <person name="Ma J."/>
        </authorList>
    </citation>
    <scope>NUCLEOTIDE SEQUENCE [LARGE SCALE GENOMIC DNA]</scope>
    <source>
        <strain evidence="2">CCUG 36916</strain>
    </source>
</reference>
<keyword evidence="2" id="KW-1185">Reference proteome</keyword>
<proteinExistence type="predicted"/>
<evidence type="ECO:0000313" key="2">
    <source>
        <dbReference type="Proteomes" id="UP001596237"/>
    </source>
</evidence>
<sequence length="135" mass="14803">MPTVGAVSPYRGVPADDDEIRRQHVETPRASDLARLWRVNESTVYSHLRRLQLTQPRGAVRRQLPARVAPQPPDEAPSIGVCPQPGEPRFLGRLGVEDLALAIELARRTEISPLDALSWVRADAGLAAADVERTA</sequence>
<dbReference type="EMBL" id="JBHSTT010000040">
    <property type="protein sequence ID" value="MFC6390002.1"/>
    <property type="molecule type" value="Genomic_DNA"/>
</dbReference>
<dbReference type="Proteomes" id="UP001596237">
    <property type="component" value="Unassembled WGS sequence"/>
</dbReference>
<name>A0ABW1WRE8_9HYPH</name>
<evidence type="ECO:0000313" key="1">
    <source>
        <dbReference type="EMBL" id="MFC6390002.1"/>
    </source>
</evidence>
<gene>
    <name evidence="1" type="ORF">ACFQDP_11765</name>
</gene>
<dbReference type="RefSeq" id="WP_192285531.1">
    <property type="nucleotide sequence ID" value="NZ_JBHSTT010000040.1"/>
</dbReference>
<comment type="caution">
    <text evidence="1">The sequence shown here is derived from an EMBL/GenBank/DDBJ whole genome shotgun (WGS) entry which is preliminary data.</text>
</comment>
<accession>A0ABW1WRE8</accession>
<organism evidence="1 2">
    <name type="scientific">Methylorubrum zatmanii</name>
    <dbReference type="NCBI Taxonomy" id="29429"/>
    <lineage>
        <taxon>Bacteria</taxon>
        <taxon>Pseudomonadati</taxon>
        <taxon>Pseudomonadota</taxon>
        <taxon>Alphaproteobacteria</taxon>
        <taxon>Hyphomicrobiales</taxon>
        <taxon>Methylobacteriaceae</taxon>
        <taxon>Methylorubrum</taxon>
    </lineage>
</organism>
<protein>
    <submittedName>
        <fullName evidence="1">Uncharacterized protein</fullName>
    </submittedName>
</protein>